<protein>
    <submittedName>
        <fullName evidence="2">Nitrile hydratase accessory protein</fullName>
    </submittedName>
</protein>
<evidence type="ECO:0000313" key="3">
    <source>
        <dbReference type="Proteomes" id="UP001556692"/>
    </source>
</evidence>
<sequence>MNRPEAAGLPGLPPGADEPVFAEPWQAQAFAMVVALHDRGLFAWDEWASALSAELKRSDADPHGQDYYEHWLAALERLLASKEVADAPEVEALAETWQRAAHATPHGKAIVLANDPLTGGSRG</sequence>
<dbReference type="EMBL" id="JBDPGJ010000003">
    <property type="protein sequence ID" value="MEX0407221.1"/>
    <property type="molecule type" value="Genomic_DNA"/>
</dbReference>
<name>A0ABV3SMT7_9HYPH</name>
<comment type="caution">
    <text evidence="2">The sequence shown here is derived from an EMBL/GenBank/DDBJ whole genome shotgun (WGS) entry which is preliminary data.</text>
</comment>
<gene>
    <name evidence="2" type="ORF">ABGN05_16260</name>
</gene>
<dbReference type="InterPro" id="IPR023808">
    <property type="entry name" value="Nitrile_Hydratase_acc_put"/>
</dbReference>
<dbReference type="Gene3D" id="1.10.472.20">
    <property type="entry name" value="Nitrile hydratase, beta subunit"/>
    <property type="match status" value="1"/>
</dbReference>
<dbReference type="Pfam" id="PF21006">
    <property type="entry name" value="NHase_beta_N"/>
    <property type="match status" value="1"/>
</dbReference>
<dbReference type="InterPro" id="IPR042262">
    <property type="entry name" value="CN_hydtase_beta_C"/>
</dbReference>
<dbReference type="Proteomes" id="UP001556692">
    <property type="component" value="Unassembled WGS sequence"/>
</dbReference>
<dbReference type="SUPFAM" id="SSF50090">
    <property type="entry name" value="Electron transport accessory proteins"/>
    <property type="match status" value="1"/>
</dbReference>
<evidence type="ECO:0000313" key="2">
    <source>
        <dbReference type="EMBL" id="MEX0407221.1"/>
    </source>
</evidence>
<dbReference type="InterPro" id="IPR049054">
    <property type="entry name" value="CN_hydtase_beta-like_N"/>
</dbReference>
<keyword evidence="3" id="KW-1185">Reference proteome</keyword>
<feature type="domain" description="Nitrile hydratase beta subunit-like N-terminal" evidence="1">
    <location>
        <begin position="12"/>
        <end position="102"/>
    </location>
</feature>
<organism evidence="2 3">
    <name type="scientific">Aquibium pacificus</name>
    <dbReference type="NCBI Taxonomy" id="3153579"/>
    <lineage>
        <taxon>Bacteria</taxon>
        <taxon>Pseudomonadati</taxon>
        <taxon>Pseudomonadota</taxon>
        <taxon>Alphaproteobacteria</taxon>
        <taxon>Hyphomicrobiales</taxon>
        <taxon>Phyllobacteriaceae</taxon>
        <taxon>Aquibium</taxon>
    </lineage>
</organism>
<dbReference type="InterPro" id="IPR008990">
    <property type="entry name" value="Elect_transpt_acc-like_dom_sf"/>
</dbReference>
<dbReference type="NCBIfam" id="TIGR03889">
    <property type="entry name" value="nitrile_acc"/>
    <property type="match status" value="1"/>
</dbReference>
<evidence type="ECO:0000259" key="1">
    <source>
        <dbReference type="Pfam" id="PF21006"/>
    </source>
</evidence>
<accession>A0ABV3SMT7</accession>
<dbReference type="RefSeq" id="WP_367955087.1">
    <property type="nucleotide sequence ID" value="NZ_JBDPGJ010000003.1"/>
</dbReference>
<reference evidence="2 3" key="1">
    <citation type="submission" date="2024-05" db="EMBL/GenBank/DDBJ databases">
        <authorList>
            <person name="Jiang F."/>
        </authorList>
    </citation>
    <scope>NUCLEOTIDE SEQUENCE [LARGE SCALE GENOMIC DNA]</scope>
    <source>
        <strain evidence="2 3">LZ166</strain>
    </source>
</reference>
<proteinExistence type="predicted"/>